<accession>A0A951IZX2</accession>
<sequence>MIAGIIEFPMPQDLDRSPQNTNQRDFDNEYLRGVFCSGQSLLKLHMNWGWGGLGNGLFSYNNWTVTLPTGQTFNFNNNKTMVFNIIP</sequence>
<gene>
    <name evidence="2" type="ORF">EGN73_20695</name>
</gene>
<evidence type="ECO:0000256" key="1">
    <source>
        <dbReference type="SAM" id="MobiDB-lite"/>
    </source>
</evidence>
<protein>
    <submittedName>
        <fullName evidence="2">Uncharacterized protein</fullName>
    </submittedName>
</protein>
<dbReference type="EMBL" id="RPHB01000012">
    <property type="protein sequence ID" value="MBW3470210.1"/>
    <property type="molecule type" value="Genomic_DNA"/>
</dbReference>
<organism evidence="2 3">
    <name type="scientific">Arthrospiribacter ruber</name>
    <dbReference type="NCBI Taxonomy" id="2487934"/>
    <lineage>
        <taxon>Bacteria</taxon>
        <taxon>Pseudomonadati</taxon>
        <taxon>Bacteroidota</taxon>
        <taxon>Cytophagia</taxon>
        <taxon>Cytophagales</taxon>
        <taxon>Cyclobacteriaceae</taxon>
        <taxon>Arthrospiribacter</taxon>
    </lineage>
</organism>
<comment type="caution">
    <text evidence="2">The sequence shown here is derived from an EMBL/GenBank/DDBJ whole genome shotgun (WGS) entry which is preliminary data.</text>
</comment>
<reference evidence="2 3" key="1">
    <citation type="journal article" date="2020" name="Syst. Appl. Microbiol.">
        <title>Arthrospiribacter ruber gen. nov., sp. nov., a novel bacterium isolated from Arthrospira cultures.</title>
        <authorList>
            <person name="Waleron M."/>
            <person name="Misztak A."/>
            <person name="Waleron M.M."/>
            <person name="Furmaniak M."/>
            <person name="Mrozik A."/>
            <person name="Waleron K."/>
        </authorList>
    </citation>
    <scope>NUCLEOTIDE SEQUENCE [LARGE SCALE GENOMIC DNA]</scope>
    <source>
        <strain evidence="2 3">DPMB0001</strain>
    </source>
</reference>
<name>A0A951IZX2_9BACT</name>
<dbReference type="RefSeq" id="WP_219293886.1">
    <property type="nucleotide sequence ID" value="NZ_RPHB01000012.1"/>
</dbReference>
<evidence type="ECO:0000313" key="2">
    <source>
        <dbReference type="EMBL" id="MBW3470210.1"/>
    </source>
</evidence>
<proteinExistence type="predicted"/>
<keyword evidence="3" id="KW-1185">Reference proteome</keyword>
<dbReference type="Proteomes" id="UP000727490">
    <property type="component" value="Unassembled WGS sequence"/>
</dbReference>
<feature type="region of interest" description="Disordered" evidence="1">
    <location>
        <begin position="1"/>
        <end position="25"/>
    </location>
</feature>
<dbReference type="AlphaFoldDB" id="A0A951IZX2"/>
<evidence type="ECO:0000313" key="3">
    <source>
        <dbReference type="Proteomes" id="UP000727490"/>
    </source>
</evidence>